<protein>
    <submittedName>
        <fullName evidence="3">Uncharacterized protein</fullName>
    </submittedName>
</protein>
<dbReference type="InterPro" id="IPR040411">
    <property type="entry name" value="At5g23160-like"/>
</dbReference>
<accession>A0A061FE60</accession>
<feature type="transmembrane region" description="Helical" evidence="2">
    <location>
        <begin position="185"/>
        <end position="205"/>
    </location>
</feature>
<proteinExistence type="predicted"/>
<dbReference type="PANTHER" id="PTHR34379">
    <property type="entry name" value="OS07G0553800 PROTEIN"/>
    <property type="match status" value="1"/>
</dbReference>
<dbReference type="Proteomes" id="UP000026915">
    <property type="component" value="Chromosome 7"/>
</dbReference>
<dbReference type="InParanoid" id="A0A061FE60"/>
<dbReference type="HOGENOM" id="CLU_957778_0_0_1"/>
<keyword evidence="2" id="KW-0812">Transmembrane</keyword>
<dbReference type="PANTHER" id="PTHR34379:SF6">
    <property type="entry name" value="PROTEIN 3F"/>
    <property type="match status" value="1"/>
</dbReference>
<feature type="compositionally biased region" description="Basic residues" evidence="1">
    <location>
        <begin position="103"/>
        <end position="114"/>
    </location>
</feature>
<evidence type="ECO:0000313" key="4">
    <source>
        <dbReference type="Proteomes" id="UP000026915"/>
    </source>
</evidence>
<name>A0A061FE60_THECC</name>
<gene>
    <name evidence="3" type="ORF">TCM_031291</name>
</gene>
<keyword evidence="4" id="KW-1185">Reference proteome</keyword>
<keyword evidence="2" id="KW-1133">Transmembrane helix</keyword>
<evidence type="ECO:0000256" key="1">
    <source>
        <dbReference type="SAM" id="MobiDB-lite"/>
    </source>
</evidence>
<organism evidence="3 4">
    <name type="scientific">Theobroma cacao</name>
    <name type="common">Cacao</name>
    <name type="synonym">Cocoa</name>
    <dbReference type="NCBI Taxonomy" id="3641"/>
    <lineage>
        <taxon>Eukaryota</taxon>
        <taxon>Viridiplantae</taxon>
        <taxon>Streptophyta</taxon>
        <taxon>Embryophyta</taxon>
        <taxon>Tracheophyta</taxon>
        <taxon>Spermatophyta</taxon>
        <taxon>Magnoliopsida</taxon>
        <taxon>eudicotyledons</taxon>
        <taxon>Gunneridae</taxon>
        <taxon>Pentapetalae</taxon>
        <taxon>rosids</taxon>
        <taxon>malvids</taxon>
        <taxon>Malvales</taxon>
        <taxon>Malvaceae</taxon>
        <taxon>Byttnerioideae</taxon>
        <taxon>Theobroma</taxon>
    </lineage>
</organism>
<dbReference type="EMBL" id="CM001885">
    <property type="protein sequence ID" value="EOY12759.1"/>
    <property type="molecule type" value="Genomic_DNA"/>
</dbReference>
<dbReference type="AlphaFoldDB" id="A0A061FE60"/>
<keyword evidence="2" id="KW-0472">Membrane</keyword>
<dbReference type="Gramene" id="EOY12759">
    <property type="protein sequence ID" value="EOY12759"/>
    <property type="gene ID" value="TCM_031291"/>
</dbReference>
<evidence type="ECO:0000256" key="2">
    <source>
        <dbReference type="SAM" id="Phobius"/>
    </source>
</evidence>
<sequence>MKKISKKRSNGFCMCFHPDDMERGFAVGPGEEQSERVNPFLSPAVHMCSDDVDKDFTVGSFGRKCKLGRRSFSRYVKAVFFETSLMMKMRNKKFGEKLQRFHNSVKSKPKKVSHPKSMEKSCEDNPSTRSSTFASCLCTTSTTNSSSSSSLLSSLASSKCSSSSSLSLPEKLENNMQGNVGKGCYGYNVSMCLLLVTLFVLVFWGKLCTIFCTSTWLFLATCWSVKLSPSSSGNYAVEHFPEIDTDKFYKKKVIMERLLERNHSSIPQPLLKQ</sequence>
<reference evidence="3 4" key="1">
    <citation type="journal article" date="2013" name="Genome Biol.">
        <title>The genome sequence of the most widely cultivated cacao type and its use to identify candidate genes regulating pod color.</title>
        <authorList>
            <person name="Motamayor J.C."/>
            <person name="Mockaitis K."/>
            <person name="Schmutz J."/>
            <person name="Haiminen N."/>
            <person name="Iii D.L."/>
            <person name="Cornejo O."/>
            <person name="Findley S.D."/>
            <person name="Zheng P."/>
            <person name="Utro F."/>
            <person name="Royaert S."/>
            <person name="Saski C."/>
            <person name="Jenkins J."/>
            <person name="Podicheti R."/>
            <person name="Zhao M."/>
            <person name="Scheffler B.E."/>
            <person name="Stack J.C."/>
            <person name="Feltus F.A."/>
            <person name="Mustiga G.M."/>
            <person name="Amores F."/>
            <person name="Phillips W."/>
            <person name="Marelli J.P."/>
            <person name="May G.D."/>
            <person name="Shapiro H."/>
            <person name="Ma J."/>
            <person name="Bustamante C.D."/>
            <person name="Schnell R.J."/>
            <person name="Main D."/>
            <person name="Gilbert D."/>
            <person name="Parida L."/>
            <person name="Kuhn D.N."/>
        </authorList>
    </citation>
    <scope>NUCLEOTIDE SEQUENCE [LARGE SCALE GENOMIC DNA]</scope>
    <source>
        <strain evidence="4">cv. Matina 1-6</strain>
    </source>
</reference>
<feature type="region of interest" description="Disordered" evidence="1">
    <location>
        <begin position="103"/>
        <end position="130"/>
    </location>
</feature>
<dbReference type="eggNOG" id="ENOG502S8V3">
    <property type="taxonomic scope" value="Eukaryota"/>
</dbReference>
<evidence type="ECO:0000313" key="3">
    <source>
        <dbReference type="EMBL" id="EOY12759.1"/>
    </source>
</evidence>
<dbReference type="OMA" id="DNGLMIG"/>